<sequence length="85" mass="8428">MRNRSSQPSGKQGSQCGTWFSGGCLPAAAKLSHPSTEPQPGSLLGRGFGNGTSLTAATNWASSTSAPEQSNGRVGSAAPGKPPSA</sequence>
<evidence type="ECO:0000313" key="2">
    <source>
        <dbReference type="EMBL" id="PWZ15691.1"/>
    </source>
</evidence>
<evidence type="ECO:0000256" key="1">
    <source>
        <dbReference type="SAM" id="MobiDB-lite"/>
    </source>
</evidence>
<name>A0A3L6E6Z3_MAIZE</name>
<comment type="caution">
    <text evidence="2">The sequence shown here is derived from an EMBL/GenBank/DDBJ whole genome shotgun (WGS) entry which is preliminary data.</text>
</comment>
<gene>
    <name evidence="2" type="ORF">Zm00014a_037790</name>
</gene>
<dbReference type="EMBL" id="NCVQ01000008">
    <property type="protein sequence ID" value="PWZ15691.1"/>
    <property type="molecule type" value="Genomic_DNA"/>
</dbReference>
<feature type="region of interest" description="Disordered" evidence="1">
    <location>
        <begin position="27"/>
        <end position="85"/>
    </location>
</feature>
<dbReference type="Proteomes" id="UP000251960">
    <property type="component" value="Chromosome 7"/>
</dbReference>
<reference evidence="2" key="1">
    <citation type="journal article" date="2018" name="Nat. Genet.">
        <title>Extensive intraspecific gene order and gene structural variations between Mo17 and other maize genomes.</title>
        <authorList>
            <person name="Sun S."/>
            <person name="Zhou Y."/>
            <person name="Chen J."/>
            <person name="Shi J."/>
            <person name="Zhao H."/>
            <person name="Zhao H."/>
            <person name="Song W."/>
            <person name="Zhang M."/>
            <person name="Cui Y."/>
            <person name="Dong X."/>
            <person name="Liu H."/>
            <person name="Ma X."/>
            <person name="Jiao Y."/>
            <person name="Wang B."/>
            <person name="Wei X."/>
            <person name="Stein J.C."/>
            <person name="Glaubitz J.C."/>
            <person name="Lu F."/>
            <person name="Yu G."/>
            <person name="Liang C."/>
            <person name="Fengler K."/>
            <person name="Li B."/>
            <person name="Rafalski A."/>
            <person name="Schnable P.S."/>
            <person name="Ware D.H."/>
            <person name="Buckler E.S."/>
            <person name="Lai J."/>
        </authorList>
    </citation>
    <scope>NUCLEOTIDE SEQUENCE [LARGE SCALE GENOMIC DNA]</scope>
    <source>
        <tissue evidence="2">Seedling</tissue>
    </source>
</reference>
<dbReference type="AlphaFoldDB" id="A0A3L6E6Z3"/>
<protein>
    <submittedName>
        <fullName evidence="2">Uncharacterized protein</fullName>
    </submittedName>
</protein>
<proteinExistence type="predicted"/>
<accession>A0A3L6E6Z3</accession>
<dbReference type="PROSITE" id="PS51257">
    <property type="entry name" value="PROKAR_LIPOPROTEIN"/>
    <property type="match status" value="1"/>
</dbReference>
<organism evidence="2">
    <name type="scientific">Zea mays</name>
    <name type="common">Maize</name>
    <dbReference type="NCBI Taxonomy" id="4577"/>
    <lineage>
        <taxon>Eukaryota</taxon>
        <taxon>Viridiplantae</taxon>
        <taxon>Streptophyta</taxon>
        <taxon>Embryophyta</taxon>
        <taxon>Tracheophyta</taxon>
        <taxon>Spermatophyta</taxon>
        <taxon>Magnoliopsida</taxon>
        <taxon>Liliopsida</taxon>
        <taxon>Poales</taxon>
        <taxon>Poaceae</taxon>
        <taxon>PACMAD clade</taxon>
        <taxon>Panicoideae</taxon>
        <taxon>Andropogonodae</taxon>
        <taxon>Andropogoneae</taxon>
        <taxon>Tripsacinae</taxon>
        <taxon>Zea</taxon>
    </lineage>
</organism>
<feature type="compositionally biased region" description="Low complexity" evidence="1">
    <location>
        <begin position="52"/>
        <end position="66"/>
    </location>
</feature>